<feature type="transmembrane region" description="Helical" evidence="10">
    <location>
        <begin position="223"/>
        <end position="241"/>
    </location>
</feature>
<evidence type="ECO:0000256" key="1">
    <source>
        <dbReference type="ARBA" id="ARBA00022448"/>
    </source>
</evidence>
<dbReference type="Pfam" id="PF03116">
    <property type="entry name" value="NQR2_RnfD_RnfE"/>
    <property type="match status" value="1"/>
</dbReference>
<keyword evidence="3 10" id="KW-0285">Flavoprotein</keyword>
<feature type="transmembrane region" description="Helical" evidence="10">
    <location>
        <begin position="282"/>
        <end position="300"/>
    </location>
</feature>
<evidence type="ECO:0000256" key="4">
    <source>
        <dbReference type="ARBA" id="ARBA00022643"/>
    </source>
</evidence>
<keyword evidence="10" id="KW-0997">Cell inner membrane</keyword>
<comment type="caution">
    <text evidence="11">The sequence shown here is derived from an EMBL/GenBank/DDBJ whole genome shotgun (WGS) entry which is preliminary data.</text>
</comment>
<feature type="transmembrane region" description="Helical" evidence="10">
    <location>
        <begin position="125"/>
        <end position="144"/>
    </location>
</feature>
<evidence type="ECO:0000256" key="6">
    <source>
        <dbReference type="ARBA" id="ARBA00022967"/>
    </source>
</evidence>
<name>A0ABR8TL91_9PSED</name>
<keyword evidence="8 10" id="KW-1133">Transmembrane helix</keyword>
<keyword evidence="5 10" id="KW-0812">Transmembrane</keyword>
<feature type="transmembrane region" description="Helical" evidence="10">
    <location>
        <begin position="45"/>
        <end position="64"/>
    </location>
</feature>
<feature type="transmembrane region" description="Helical" evidence="10">
    <location>
        <begin position="306"/>
        <end position="324"/>
    </location>
</feature>
<organism evidence="11 12">
    <name type="scientific">Serpens gallinarum</name>
    <dbReference type="NCBI Taxonomy" id="2763075"/>
    <lineage>
        <taxon>Bacteria</taxon>
        <taxon>Pseudomonadati</taxon>
        <taxon>Pseudomonadota</taxon>
        <taxon>Gammaproteobacteria</taxon>
        <taxon>Pseudomonadales</taxon>
        <taxon>Pseudomonadaceae</taxon>
        <taxon>Pseudomonas</taxon>
    </lineage>
</organism>
<comment type="subunit">
    <text evidence="10">The complex is composed of six subunits: RnfA, RnfB, RnfC, RnfD, RnfE and RnfG.</text>
</comment>
<keyword evidence="12" id="KW-1185">Reference proteome</keyword>
<evidence type="ECO:0000256" key="9">
    <source>
        <dbReference type="ARBA" id="ARBA00023136"/>
    </source>
</evidence>
<keyword evidence="7 10" id="KW-0249">Electron transport</keyword>
<feature type="transmembrane region" description="Helical" evidence="10">
    <location>
        <begin position="192"/>
        <end position="216"/>
    </location>
</feature>
<dbReference type="EMBL" id="JACSQG010000001">
    <property type="protein sequence ID" value="MBD7976384.1"/>
    <property type="molecule type" value="Genomic_DNA"/>
</dbReference>
<dbReference type="InterPro" id="IPR004338">
    <property type="entry name" value="NqrB/RnfD"/>
</dbReference>
<evidence type="ECO:0000313" key="12">
    <source>
        <dbReference type="Proteomes" id="UP000611945"/>
    </source>
</evidence>
<keyword evidence="2 10" id="KW-0597">Phosphoprotein</keyword>
<comment type="similarity">
    <text evidence="10">Belongs to the NqrB/RnfD family.</text>
</comment>
<keyword evidence="10" id="KW-1003">Cell membrane</keyword>
<comment type="subcellular location">
    <subcellularLocation>
        <location evidence="10">Cell inner membrane</location>
        <topology evidence="10">Multi-pass membrane protein</topology>
    </subcellularLocation>
</comment>
<evidence type="ECO:0000313" key="11">
    <source>
        <dbReference type="EMBL" id="MBD7976384.1"/>
    </source>
</evidence>
<evidence type="ECO:0000256" key="7">
    <source>
        <dbReference type="ARBA" id="ARBA00022982"/>
    </source>
</evidence>
<evidence type="ECO:0000256" key="2">
    <source>
        <dbReference type="ARBA" id="ARBA00022553"/>
    </source>
</evidence>
<keyword evidence="1 10" id="KW-0813">Transport</keyword>
<dbReference type="InterPro" id="IPR011303">
    <property type="entry name" value="RnfD_bac"/>
</dbReference>
<feature type="transmembrane region" description="Helical" evidence="10">
    <location>
        <begin position="95"/>
        <end position="113"/>
    </location>
</feature>
<gene>
    <name evidence="10" type="primary">rnfD</name>
    <name evidence="11" type="ORF">H9642_04190</name>
</gene>
<evidence type="ECO:0000256" key="8">
    <source>
        <dbReference type="ARBA" id="ARBA00022989"/>
    </source>
</evidence>
<sequence>MALPRITSPHATGTNRTQRVMLLVLAATLPGVVVLTWLYGAGTLINLLWASALALGFEAAILKMRQRPVQFFLRDGSAVVTAVLLALALPPYSPWWLTLIAVGSAIVFGKQLYGGLGQNPFNPAMVGYVVVLVSFPLEMTSWPFPHAVGLLDGIQHIFGLAPLADGWSHATALDVLKTNKSLTLDELWQNRAFGHFGGIGAEVVNLAFLAGGLFLLSKRMFTWHAPAGMLAALAVMSLLFWNGSGSDTNGSPLFHLLSGATMLGAFFIVTDPVSGATSNRGRLIFGIGVGILVYVIRAWGGYPDGVAFAVLLMNLAAPTIDYYTRPRTYGHRKAERGFKLGE</sequence>
<feature type="transmembrane region" description="Helical" evidence="10">
    <location>
        <begin position="20"/>
        <end position="39"/>
    </location>
</feature>
<feature type="modified residue" description="FMN phosphoryl threonine" evidence="10">
    <location>
        <position position="171"/>
    </location>
</feature>
<keyword evidence="9 10" id="KW-0472">Membrane</keyword>
<reference evidence="11 12" key="1">
    <citation type="submission" date="2020-08" db="EMBL/GenBank/DDBJ databases">
        <title>A Genomic Blueprint of the Chicken Gut Microbiome.</title>
        <authorList>
            <person name="Gilroy R."/>
            <person name="Ravi A."/>
            <person name="Getino M."/>
            <person name="Pursley I."/>
            <person name="Horton D.L."/>
            <person name="Alikhan N.-F."/>
            <person name="Baker D."/>
            <person name="Gharbi K."/>
            <person name="Hall N."/>
            <person name="Watson M."/>
            <person name="Adriaenssens E.M."/>
            <person name="Foster-Nyarko E."/>
            <person name="Jarju S."/>
            <person name="Secka A."/>
            <person name="Antonio M."/>
            <person name="Oren A."/>
            <person name="Chaudhuri R."/>
            <person name="La Ragione R.M."/>
            <person name="Hildebrand F."/>
            <person name="Pallen M.J."/>
        </authorList>
    </citation>
    <scope>NUCLEOTIDE SEQUENCE [LARGE SCALE GENOMIC DNA]</scope>
    <source>
        <strain evidence="11 12">Sa2CUA2</strain>
    </source>
</reference>
<dbReference type="NCBIfam" id="TIGR01946">
    <property type="entry name" value="rnfD"/>
    <property type="match status" value="1"/>
</dbReference>
<protein>
    <recommendedName>
        <fullName evidence="10">Ion-translocating oxidoreductase complex subunit D</fullName>
        <ecNumber evidence="10">7.-.-.-</ecNumber>
    </recommendedName>
    <alternativeName>
        <fullName evidence="10">Rnf electron transport complex subunit D</fullName>
    </alternativeName>
</protein>
<feature type="transmembrane region" description="Helical" evidence="10">
    <location>
        <begin position="253"/>
        <end position="270"/>
    </location>
</feature>
<keyword evidence="4 10" id="KW-0288">FMN</keyword>
<dbReference type="RefSeq" id="WP_251835138.1">
    <property type="nucleotide sequence ID" value="NZ_JACSQG010000001.1"/>
</dbReference>
<proteinExistence type="inferred from homology"/>
<comment type="cofactor">
    <cofactor evidence="10">
        <name>FMN</name>
        <dbReference type="ChEBI" id="CHEBI:58210"/>
    </cofactor>
</comment>
<dbReference type="HAMAP" id="MF_00462">
    <property type="entry name" value="RsxD_RnfD"/>
    <property type="match status" value="1"/>
</dbReference>
<evidence type="ECO:0000256" key="10">
    <source>
        <dbReference type="HAMAP-Rule" id="MF_00462"/>
    </source>
</evidence>
<keyword evidence="6 10" id="KW-1278">Translocase</keyword>
<evidence type="ECO:0000256" key="5">
    <source>
        <dbReference type="ARBA" id="ARBA00022692"/>
    </source>
</evidence>
<dbReference type="Proteomes" id="UP000611945">
    <property type="component" value="Unassembled WGS sequence"/>
</dbReference>
<feature type="transmembrane region" description="Helical" evidence="10">
    <location>
        <begin position="71"/>
        <end position="89"/>
    </location>
</feature>
<dbReference type="EC" id="7.-.-.-" evidence="10"/>
<accession>A0ABR8TL91</accession>
<comment type="function">
    <text evidence="10">Part of a membrane-bound complex that couples electron transfer with translocation of ions across the membrane.</text>
</comment>
<dbReference type="PANTHER" id="PTHR30578:SF0">
    <property type="entry name" value="ION-TRANSLOCATING OXIDOREDUCTASE COMPLEX SUBUNIT D"/>
    <property type="match status" value="1"/>
</dbReference>
<dbReference type="PANTHER" id="PTHR30578">
    <property type="entry name" value="ELECTRON TRANSPORT COMPLEX PROTEIN RNFD"/>
    <property type="match status" value="1"/>
</dbReference>
<evidence type="ECO:0000256" key="3">
    <source>
        <dbReference type="ARBA" id="ARBA00022630"/>
    </source>
</evidence>